<dbReference type="RefSeq" id="XP_064729854.1">
    <property type="nucleotide sequence ID" value="XM_064874132.1"/>
</dbReference>
<dbReference type="Gene3D" id="3.30.2080.10">
    <property type="entry name" value="GH92 mannosidase domain"/>
    <property type="match status" value="1"/>
</dbReference>
<proteinExistence type="predicted"/>
<reference evidence="3 4" key="1">
    <citation type="journal article" date="2023" name="Res Sq">
        <title>Genomic and morphological characterization of Knufia obscura isolated from the Mars 2020 spacecraft assembly facility.</title>
        <authorList>
            <person name="Chander A.M."/>
            <person name="Teixeira M.M."/>
            <person name="Singh N.K."/>
            <person name="Williams M.P."/>
            <person name="Parker C.W."/>
            <person name="Leo P."/>
            <person name="Stajich J.E."/>
            <person name="Torok T."/>
            <person name="Tighe S."/>
            <person name="Mason C.E."/>
            <person name="Venkateswaran K."/>
        </authorList>
    </citation>
    <scope>NUCLEOTIDE SEQUENCE [LARGE SCALE GENOMIC DNA]</scope>
    <source>
        <strain evidence="3 4">CCFEE 5817</strain>
    </source>
</reference>
<organism evidence="3 4">
    <name type="scientific">Knufia obscura</name>
    <dbReference type="NCBI Taxonomy" id="1635080"/>
    <lineage>
        <taxon>Eukaryota</taxon>
        <taxon>Fungi</taxon>
        <taxon>Dikarya</taxon>
        <taxon>Ascomycota</taxon>
        <taxon>Pezizomycotina</taxon>
        <taxon>Eurotiomycetes</taxon>
        <taxon>Chaetothyriomycetidae</taxon>
        <taxon>Chaetothyriales</taxon>
        <taxon>Trichomeriaceae</taxon>
        <taxon>Knufia</taxon>
    </lineage>
</organism>
<evidence type="ECO:0000313" key="3">
    <source>
        <dbReference type="EMBL" id="KAK5941764.1"/>
    </source>
</evidence>
<dbReference type="InterPro" id="IPR050883">
    <property type="entry name" value="PNGase"/>
</dbReference>
<accession>A0ABR0RNF9</accession>
<evidence type="ECO:0000259" key="1">
    <source>
        <dbReference type="Pfam" id="PF07971"/>
    </source>
</evidence>
<dbReference type="Gene3D" id="2.70.98.10">
    <property type="match status" value="1"/>
</dbReference>
<dbReference type="Gene3D" id="1.20.1050.60">
    <property type="entry name" value="alpha-1,2-mannosidase"/>
    <property type="match status" value="1"/>
</dbReference>
<feature type="domain" description="Glycosyl hydrolase family 92" evidence="1">
    <location>
        <begin position="299"/>
        <end position="791"/>
    </location>
</feature>
<dbReference type="Pfam" id="PF07971">
    <property type="entry name" value="Glyco_hydro_92"/>
    <property type="match status" value="1"/>
</dbReference>
<keyword evidence="4" id="KW-1185">Reference proteome</keyword>
<gene>
    <name evidence="3" type="ORF">PMZ80_005715</name>
</gene>
<comment type="caution">
    <text evidence="3">The sequence shown here is derived from an EMBL/GenBank/DDBJ whole genome shotgun (WGS) entry which is preliminary data.</text>
</comment>
<dbReference type="SUPFAM" id="SSF48208">
    <property type="entry name" value="Six-hairpin glycosidases"/>
    <property type="match status" value="1"/>
</dbReference>
<dbReference type="PANTHER" id="PTHR12143:SF42">
    <property type="entry name" value="PUTATIVE SUBFAMILY (AFU_ORTHOLOGUE AFUA_6G13760)-RELATED"/>
    <property type="match status" value="1"/>
</dbReference>
<protein>
    <recommendedName>
        <fullName evidence="5">Glycoside hydrolase family 92 protein</fullName>
    </recommendedName>
</protein>
<dbReference type="Proteomes" id="UP001334248">
    <property type="component" value="Unassembled WGS sequence"/>
</dbReference>
<dbReference type="Pfam" id="PF17678">
    <property type="entry name" value="Glyco_hydro_92N"/>
    <property type="match status" value="1"/>
</dbReference>
<evidence type="ECO:0000313" key="4">
    <source>
        <dbReference type="Proteomes" id="UP001334248"/>
    </source>
</evidence>
<dbReference type="EMBL" id="JAVHJV010000006">
    <property type="protein sequence ID" value="KAK5941764.1"/>
    <property type="molecule type" value="Genomic_DNA"/>
</dbReference>
<name>A0ABR0RNF9_9EURO</name>
<dbReference type="Gene3D" id="1.20.1610.10">
    <property type="entry name" value="alpha-1,2-mannosidases domains"/>
    <property type="match status" value="1"/>
</dbReference>
<dbReference type="InterPro" id="IPR041371">
    <property type="entry name" value="GH92_N"/>
</dbReference>
<dbReference type="PANTHER" id="PTHR12143">
    <property type="entry name" value="PEPTIDE N-GLYCANASE PNGASE -RELATED"/>
    <property type="match status" value="1"/>
</dbReference>
<feature type="domain" description="Glycosyl hydrolase family 92 N-terminal" evidence="2">
    <location>
        <begin position="25"/>
        <end position="293"/>
    </location>
</feature>
<dbReference type="GeneID" id="89999164"/>
<evidence type="ECO:0008006" key="5">
    <source>
        <dbReference type="Google" id="ProtNLM"/>
    </source>
</evidence>
<dbReference type="InterPro" id="IPR008928">
    <property type="entry name" value="6-hairpin_glycosidase_sf"/>
</dbReference>
<dbReference type="InterPro" id="IPR014718">
    <property type="entry name" value="GH-type_carb-bd"/>
</dbReference>
<evidence type="ECO:0000259" key="2">
    <source>
        <dbReference type="Pfam" id="PF17678"/>
    </source>
</evidence>
<dbReference type="InterPro" id="IPR012939">
    <property type="entry name" value="Glyco_hydro_92"/>
</dbReference>
<sequence>MITRTLLPALAVVTKSYAQRDILSYVDNLIGTNNEGNVFAGATRPHGMVKAAGDVNGQNTGGFSTDDTPIIGFSSLHDMGTGGNPSLGNFPLFPELCPGDDINNCVYTRTGRMISYGNESVIAEPGRFAVSLVNGISSEMAVGERAALFRFTFPNTAVLNGTTYSNETLGPAAEAGGQNVAPLVMLDLDDLWSSRQNASISVNPTSGRMIGNGTFLPSFGAGSYMVHFCADFASSTPMRDNGMHVNNRAGTEPKDLFVTRGINAFYIQAGGWVRFEPDSSSNETVVDARMGISFISAEQACQNAETNIPTSTSDGTAWDMESLVADTQDEWREKLSPISIKPGSGVEPSLLTSFYSGMYRTMVNPQNYTMENPLWQSSEPYFDSFYCIWDEFRAVFPFLTIVEPQTMSSLVRSLIDTQQHVGWLPDCRMSLCKGWTQGGSNADVVLHDAYAKNLTADIDWAAALTAVIKDAEIEPLDWSNEGRGGLQSWHNLGYIPIEDYDYLGFGVIAHSVSRTLEYAYNDYNVGMLGKSLGLQNYTTYLSRSANWQNLYLPTQNSSLNVSGTIEDTSFTGFFQPRYSNGTFAFQDPVQCAGILGQWCSLTSNPSDTFESTIWEYIFFVPHMMSSLIATLGGPDEFIRRLDYAATSGLLEISNEPSFLLPYLYHYAGRPALSARRVHEYILSKFNVSTTGLPGNDDSGTMSAWLCLSMLGLFPNAGQNVYFITPPFFENINITNEITGKTARISVVNGTFDATYANVSIQRVWVDGREYNRNWVGHEFFLEGMSMEIEVGSEESEWGTRVEDLPPSLEGVGM</sequence>